<dbReference type="SUPFAM" id="SSF53720">
    <property type="entry name" value="ALDH-like"/>
    <property type="match status" value="1"/>
</dbReference>
<dbReference type="PANTHER" id="PTHR21256">
    <property type="entry name" value="HISTIDINOL DEHYDROGENASE HDH"/>
    <property type="match status" value="1"/>
</dbReference>
<evidence type="ECO:0008006" key="3">
    <source>
        <dbReference type="Google" id="ProtNLM"/>
    </source>
</evidence>
<dbReference type="Gene3D" id="3.40.50.1980">
    <property type="entry name" value="Nitrogenase molybdenum iron protein domain"/>
    <property type="match status" value="1"/>
</dbReference>
<evidence type="ECO:0000256" key="1">
    <source>
        <dbReference type="ARBA" id="ARBA00023002"/>
    </source>
</evidence>
<dbReference type="InterPro" id="IPR016161">
    <property type="entry name" value="Ald_DH/histidinol_DH"/>
</dbReference>
<feature type="non-terminal residue" evidence="2">
    <location>
        <position position="1"/>
    </location>
</feature>
<keyword evidence="1" id="KW-0560">Oxidoreductase</keyword>
<protein>
    <recommendedName>
        <fullName evidence="3">Histidinol dehydrogenase</fullName>
    </recommendedName>
</protein>
<dbReference type="GO" id="GO:0004399">
    <property type="term" value="F:histidinol dehydrogenase activity"/>
    <property type="evidence" value="ECO:0007669"/>
    <property type="project" value="TreeGrafter"/>
</dbReference>
<dbReference type="Pfam" id="PF00815">
    <property type="entry name" value="Histidinol_dh"/>
    <property type="match status" value="1"/>
</dbReference>
<dbReference type="GO" id="GO:0046872">
    <property type="term" value="F:metal ion binding"/>
    <property type="evidence" value="ECO:0007669"/>
    <property type="project" value="InterPro"/>
</dbReference>
<dbReference type="Gene3D" id="1.20.5.1300">
    <property type="match status" value="1"/>
</dbReference>
<reference evidence="2" key="1">
    <citation type="submission" date="2018-05" db="EMBL/GenBank/DDBJ databases">
        <authorList>
            <person name="Lanie J.A."/>
            <person name="Ng W.-L."/>
            <person name="Kazmierczak K.M."/>
            <person name="Andrzejewski T.M."/>
            <person name="Davidsen T.M."/>
            <person name="Wayne K.J."/>
            <person name="Tettelin H."/>
            <person name="Glass J.I."/>
            <person name="Rusch D."/>
            <person name="Podicherti R."/>
            <person name="Tsui H.-C.T."/>
            <person name="Winkler M.E."/>
        </authorList>
    </citation>
    <scope>NUCLEOTIDE SEQUENCE</scope>
</reference>
<dbReference type="InterPro" id="IPR012131">
    <property type="entry name" value="Hstdl_DH"/>
</dbReference>
<sequence length="109" mass="11718">NRIAPEHLQLMVEDPEPLLDLVRHAGAIFCGYWSAEALGDYCAGPNHVLPTAGTARFSSPLGVYDFQKRTSVIWCSPPGAAALSGIASNLAEHEGLFAHARSAAYRGRR</sequence>
<dbReference type="EMBL" id="UINC01004700">
    <property type="protein sequence ID" value="SVA16232.1"/>
    <property type="molecule type" value="Genomic_DNA"/>
</dbReference>
<dbReference type="AlphaFoldDB" id="A0A381TJE5"/>
<name>A0A381TJE5_9ZZZZ</name>
<accession>A0A381TJE5</accession>
<gene>
    <name evidence="2" type="ORF">METZ01_LOCUS69086</name>
</gene>
<dbReference type="PANTHER" id="PTHR21256:SF2">
    <property type="entry name" value="HISTIDINE BIOSYNTHESIS TRIFUNCTIONAL PROTEIN"/>
    <property type="match status" value="1"/>
</dbReference>
<dbReference type="GO" id="GO:0005829">
    <property type="term" value="C:cytosol"/>
    <property type="evidence" value="ECO:0007669"/>
    <property type="project" value="TreeGrafter"/>
</dbReference>
<proteinExistence type="predicted"/>
<organism evidence="2">
    <name type="scientific">marine metagenome</name>
    <dbReference type="NCBI Taxonomy" id="408172"/>
    <lineage>
        <taxon>unclassified sequences</taxon>
        <taxon>metagenomes</taxon>
        <taxon>ecological metagenomes</taxon>
    </lineage>
</organism>
<evidence type="ECO:0000313" key="2">
    <source>
        <dbReference type="EMBL" id="SVA16232.1"/>
    </source>
</evidence>
<dbReference type="GO" id="GO:0051287">
    <property type="term" value="F:NAD binding"/>
    <property type="evidence" value="ECO:0007669"/>
    <property type="project" value="InterPro"/>
</dbReference>
<dbReference type="GO" id="GO:0000105">
    <property type="term" value="P:L-histidine biosynthetic process"/>
    <property type="evidence" value="ECO:0007669"/>
    <property type="project" value="TreeGrafter"/>
</dbReference>